<dbReference type="AlphaFoldDB" id="A0A1M7TCY3"/>
<evidence type="ECO:0000313" key="3">
    <source>
        <dbReference type="Proteomes" id="UP000186469"/>
    </source>
</evidence>
<gene>
    <name evidence="2" type="ORF">SAMN02745728_01859</name>
</gene>
<evidence type="ECO:0000256" key="1">
    <source>
        <dbReference type="SAM" id="MobiDB-lite"/>
    </source>
</evidence>
<organism evidence="2 3">
    <name type="scientific">Desulfovibrio litoralis DSM 11393</name>
    <dbReference type="NCBI Taxonomy" id="1121455"/>
    <lineage>
        <taxon>Bacteria</taxon>
        <taxon>Pseudomonadati</taxon>
        <taxon>Thermodesulfobacteriota</taxon>
        <taxon>Desulfovibrionia</taxon>
        <taxon>Desulfovibrionales</taxon>
        <taxon>Desulfovibrionaceae</taxon>
        <taxon>Desulfovibrio</taxon>
    </lineage>
</organism>
<dbReference type="Proteomes" id="UP000186469">
    <property type="component" value="Unassembled WGS sequence"/>
</dbReference>
<protein>
    <recommendedName>
        <fullName evidence="4">DUF3829 domain-containing protein</fullName>
    </recommendedName>
</protein>
<keyword evidence="3" id="KW-1185">Reference proteome</keyword>
<reference evidence="2 3" key="1">
    <citation type="submission" date="2016-12" db="EMBL/GenBank/DDBJ databases">
        <authorList>
            <person name="Song W.-J."/>
            <person name="Kurnit D.M."/>
        </authorList>
    </citation>
    <scope>NUCLEOTIDE SEQUENCE [LARGE SCALE GENOMIC DNA]</scope>
    <source>
        <strain evidence="2 3">DSM 11393</strain>
    </source>
</reference>
<dbReference type="InterPro" id="IPR024291">
    <property type="entry name" value="DUF3829"/>
</dbReference>
<name>A0A1M7TCY3_9BACT</name>
<sequence length="363" mass="40334">MNKKNSVRTQTPALSFFRTMPKLVLLLALGSFTIGALGCSSDSEEKSGQEKTASQATQPAGGNTDKKSASQETDSNLSIEKWNAYIALTNETYNIYFKMVETYLIAFGQGEKPTEPKHNNDRIDFNNSTLNTGNLEKAIDKTLEVAAQNPDDFDRIATEAAKALKEQLPLLVKLGKYSRNKGYIDDKGALAIELHPQIIKNFPIVDASFGQLDKAIGEQEKQRQAEDLKHLKAEGMEISATALELYIAATDIQKYMSEKEVTRDNFRKVIKLEELRKLYDKLPPLMANLEKLSTNLEQVKKEGLRESDPTSFLDSAGDFKVEVASLIEVLEKSSGGASTSSLPQQIANNYNRLVNSYNRDIAH</sequence>
<evidence type="ECO:0000313" key="2">
    <source>
        <dbReference type="EMBL" id="SHN68609.1"/>
    </source>
</evidence>
<proteinExistence type="predicted"/>
<feature type="compositionally biased region" description="Polar residues" evidence="1">
    <location>
        <begin position="50"/>
        <end position="61"/>
    </location>
</feature>
<dbReference type="EMBL" id="FRDI01000010">
    <property type="protein sequence ID" value="SHN68609.1"/>
    <property type="molecule type" value="Genomic_DNA"/>
</dbReference>
<dbReference type="RefSeq" id="WP_072697548.1">
    <property type="nucleotide sequence ID" value="NZ_FRDI01000010.1"/>
</dbReference>
<dbReference type="STRING" id="1121455.SAMN02745728_01859"/>
<dbReference type="Pfam" id="PF12889">
    <property type="entry name" value="DUF3829"/>
    <property type="match status" value="1"/>
</dbReference>
<accession>A0A1M7TCY3</accession>
<evidence type="ECO:0008006" key="4">
    <source>
        <dbReference type="Google" id="ProtNLM"/>
    </source>
</evidence>
<feature type="region of interest" description="Disordered" evidence="1">
    <location>
        <begin position="40"/>
        <end position="73"/>
    </location>
</feature>